<organismHost>
    <name type="scientific">Saimiri</name>
    <name type="common">squirrel monkeys</name>
    <dbReference type="NCBI Taxonomy" id="9520"/>
</organismHost>
<name>C7SHI7_HEV</name>
<organismHost>
    <name type="scientific">Cercopithecus hamlyni</name>
    <name type="common">Owl-faced monkey</name>
    <name type="synonym">Hamlyn's monkey</name>
    <dbReference type="NCBI Taxonomy" id="9536"/>
</organismHost>
<evidence type="ECO:0000313" key="1">
    <source>
        <dbReference type="EMBL" id="ACN25031.1"/>
    </source>
</evidence>
<feature type="non-terminal residue" evidence="1">
    <location>
        <position position="1"/>
    </location>
</feature>
<protein>
    <submittedName>
        <fullName evidence="1">RdRp</fullName>
    </submittedName>
</protein>
<organismHost>
    <name type="scientific">Homo sapiens</name>
    <name type="common">Human</name>
    <dbReference type="NCBI Taxonomy" id="9606"/>
</organismHost>
<dbReference type="EMBL" id="FJ231480">
    <property type="protein sequence ID" value="ACN25031.1"/>
    <property type="molecule type" value="Genomic_RNA"/>
</dbReference>
<organismHost>
    <name type="scientific">Bandicota bengalensis</name>
    <name type="common">lesser bandicoot rat</name>
    <dbReference type="NCBI Taxonomy" id="69079"/>
</organismHost>
<reference evidence="1" key="1">
    <citation type="journal article" date="2012" name="Hepat Res Treat">
        <title>Phylogenetic analysis of hepatitis e virus in northwest India.</title>
        <authorList>
            <person name="Chandra N.S."/>
            <person name="Rai R.R."/>
            <person name="Malhotra B."/>
        </authorList>
    </citation>
    <scope>NUCLEOTIDE SEQUENCE</scope>
    <source>
        <strain evidence="1">Sms4</strain>
    </source>
</reference>
<organism evidence="1">
    <name type="scientific">Hepatitis E virus</name>
    <name type="common">HEV</name>
    <dbReference type="NCBI Taxonomy" id="1678143"/>
    <lineage>
        <taxon>Viruses</taxon>
        <taxon>Riboviria</taxon>
        <taxon>Orthornavirae</taxon>
        <taxon>Kitrinoviricota</taxon>
        <taxon>Alsuviricetes</taxon>
        <taxon>Hepelivirales</taxon>
        <taxon>Hepeviridae</taxon>
        <taxon>Orthohepevirinae</taxon>
        <taxon>Paslahepevirus</taxon>
    </lineage>
</organism>
<organismHost>
    <name type="scientific">Macaca</name>
    <name type="common">macaques</name>
    <dbReference type="NCBI Taxonomy" id="9539"/>
</organismHost>
<organismHost>
    <name type="scientific">Pan troglodytes</name>
    <name type="common">Chimpanzee</name>
    <dbReference type="NCBI Taxonomy" id="9598"/>
</organismHost>
<organismHost>
    <name type="scientific">Mus musculus</name>
    <name type="common">Mouse</name>
    <dbReference type="NCBI Taxonomy" id="10090"/>
</organismHost>
<proteinExistence type="predicted"/>
<organismHost>
    <name type="scientific">Chlorocebus aethiops</name>
    <name type="common">Green monkey</name>
    <name type="synonym">Cercopithecus aethiops</name>
    <dbReference type="NCBI Taxonomy" id="9534"/>
</organismHost>
<organismHost>
    <name type="scientific">Gallus gallus</name>
    <name type="common">Chicken</name>
    <dbReference type="NCBI Taxonomy" id="9031"/>
</organismHost>
<organismHost>
    <name type="scientific">Callithrix</name>
    <dbReference type="NCBI Taxonomy" id="9481"/>
</organismHost>
<sequence length="57" mass="6274">RSICAIMKNSDAAVLTAVHHIGLRDPAARRFSRDFGRNTPASPALFYGILSGIWLDF</sequence>
<organismHost>
    <name type="scientific">Sus scrofa</name>
    <name type="common">Pig</name>
    <dbReference type="NCBI Taxonomy" id="9823"/>
</organismHost>
<accession>C7SHI7</accession>
<feature type="non-terminal residue" evidence="1">
    <location>
        <position position="57"/>
    </location>
</feature>